<accession>A0AAN9PQF9</accession>
<keyword evidence="2" id="KW-1185">Reference proteome</keyword>
<organism evidence="1 2">
    <name type="scientific">Canavalia gladiata</name>
    <name type="common">Sword bean</name>
    <name type="synonym">Dolichos gladiatus</name>
    <dbReference type="NCBI Taxonomy" id="3824"/>
    <lineage>
        <taxon>Eukaryota</taxon>
        <taxon>Viridiplantae</taxon>
        <taxon>Streptophyta</taxon>
        <taxon>Embryophyta</taxon>
        <taxon>Tracheophyta</taxon>
        <taxon>Spermatophyta</taxon>
        <taxon>Magnoliopsida</taxon>
        <taxon>eudicotyledons</taxon>
        <taxon>Gunneridae</taxon>
        <taxon>Pentapetalae</taxon>
        <taxon>rosids</taxon>
        <taxon>fabids</taxon>
        <taxon>Fabales</taxon>
        <taxon>Fabaceae</taxon>
        <taxon>Papilionoideae</taxon>
        <taxon>50 kb inversion clade</taxon>
        <taxon>NPAAA clade</taxon>
        <taxon>indigoferoid/millettioid clade</taxon>
        <taxon>Phaseoleae</taxon>
        <taxon>Canavalia</taxon>
    </lineage>
</organism>
<sequence>MGSCYVIYLRLYYCSIYAGCLYKALVSFYSFQSDLERRNTGYNRPQRKDPKWIKGSGKFITKPMLCTLNSLSCRLYLILSKCLHVTYISMIWKIESGLNYSNIVTQQYNFGMPIRF</sequence>
<reference evidence="1 2" key="1">
    <citation type="submission" date="2024-01" db="EMBL/GenBank/DDBJ databases">
        <title>The genomes of 5 underutilized Papilionoideae crops provide insights into root nodulation and disease resistanc.</title>
        <authorList>
            <person name="Jiang F."/>
        </authorList>
    </citation>
    <scope>NUCLEOTIDE SEQUENCE [LARGE SCALE GENOMIC DNA]</scope>
    <source>
        <strain evidence="1">LVBAO_FW01</strain>
        <tissue evidence="1">Leaves</tissue>
    </source>
</reference>
<evidence type="ECO:0000313" key="2">
    <source>
        <dbReference type="Proteomes" id="UP001367508"/>
    </source>
</evidence>
<dbReference type="Proteomes" id="UP001367508">
    <property type="component" value="Unassembled WGS sequence"/>
</dbReference>
<protein>
    <submittedName>
        <fullName evidence="1">Uncharacterized protein</fullName>
    </submittedName>
</protein>
<proteinExistence type="predicted"/>
<name>A0AAN9PQF9_CANGL</name>
<evidence type="ECO:0000313" key="1">
    <source>
        <dbReference type="EMBL" id="KAK7306606.1"/>
    </source>
</evidence>
<comment type="caution">
    <text evidence="1">The sequence shown here is derived from an EMBL/GenBank/DDBJ whole genome shotgun (WGS) entry which is preliminary data.</text>
</comment>
<dbReference type="EMBL" id="JAYMYQ010000011">
    <property type="protein sequence ID" value="KAK7306606.1"/>
    <property type="molecule type" value="Genomic_DNA"/>
</dbReference>
<gene>
    <name evidence="1" type="ORF">VNO77_44556</name>
</gene>
<dbReference type="AlphaFoldDB" id="A0AAN9PQF9"/>